<protein>
    <submittedName>
        <fullName evidence="1">Uncharacterized protein</fullName>
    </submittedName>
</protein>
<dbReference type="EMBL" id="MU002198">
    <property type="protein sequence ID" value="KAF2788659.1"/>
    <property type="molecule type" value="Genomic_DNA"/>
</dbReference>
<organism evidence="1 2">
    <name type="scientific">Melanomma pulvis-pyrius CBS 109.77</name>
    <dbReference type="NCBI Taxonomy" id="1314802"/>
    <lineage>
        <taxon>Eukaryota</taxon>
        <taxon>Fungi</taxon>
        <taxon>Dikarya</taxon>
        <taxon>Ascomycota</taxon>
        <taxon>Pezizomycotina</taxon>
        <taxon>Dothideomycetes</taxon>
        <taxon>Pleosporomycetidae</taxon>
        <taxon>Pleosporales</taxon>
        <taxon>Melanommataceae</taxon>
        <taxon>Melanomma</taxon>
    </lineage>
</organism>
<evidence type="ECO:0000313" key="2">
    <source>
        <dbReference type="Proteomes" id="UP000799757"/>
    </source>
</evidence>
<gene>
    <name evidence="1" type="ORF">K505DRAFT_353062</name>
</gene>
<sequence length="264" mass="29888">MEPARNGKYALDDVTKADITEDLYKAWHFHREEKYCPEPTQIPGIIFTSLYEEWRRCDSDGNIEFGHFLANPVRITKSGPDTLQGIVKAHASLCAQATALTLDLEQYSMHPLYPAIVIVCDRNNLKGDIDCYSGRFVSLRKVAKKQTVLVVLTGVNAGLPISLRMDMFGLDAVRVPLDIAHLGGPNPHVIDQRMCPSATPKGYDHSVCYNPDTWVRAMQAAAEEHGYDSMWDTRESLRRVRAHQAGQVTLYEFEHDLFANRWRP</sequence>
<accession>A0A6A6WX35</accession>
<dbReference type="OrthoDB" id="5235440at2759"/>
<dbReference type="Proteomes" id="UP000799757">
    <property type="component" value="Unassembled WGS sequence"/>
</dbReference>
<name>A0A6A6WX35_9PLEO</name>
<proteinExistence type="predicted"/>
<dbReference type="AlphaFoldDB" id="A0A6A6WX35"/>
<reference evidence="1" key="1">
    <citation type="journal article" date="2020" name="Stud. Mycol.">
        <title>101 Dothideomycetes genomes: a test case for predicting lifestyles and emergence of pathogens.</title>
        <authorList>
            <person name="Haridas S."/>
            <person name="Albert R."/>
            <person name="Binder M."/>
            <person name="Bloem J."/>
            <person name="Labutti K."/>
            <person name="Salamov A."/>
            <person name="Andreopoulos B."/>
            <person name="Baker S."/>
            <person name="Barry K."/>
            <person name="Bills G."/>
            <person name="Bluhm B."/>
            <person name="Cannon C."/>
            <person name="Castanera R."/>
            <person name="Culley D."/>
            <person name="Daum C."/>
            <person name="Ezra D."/>
            <person name="Gonzalez J."/>
            <person name="Henrissat B."/>
            <person name="Kuo A."/>
            <person name="Liang C."/>
            <person name="Lipzen A."/>
            <person name="Lutzoni F."/>
            <person name="Magnuson J."/>
            <person name="Mondo S."/>
            <person name="Nolan M."/>
            <person name="Ohm R."/>
            <person name="Pangilinan J."/>
            <person name="Park H.-J."/>
            <person name="Ramirez L."/>
            <person name="Alfaro M."/>
            <person name="Sun H."/>
            <person name="Tritt A."/>
            <person name="Yoshinaga Y."/>
            <person name="Zwiers L.-H."/>
            <person name="Turgeon B."/>
            <person name="Goodwin S."/>
            <person name="Spatafora J."/>
            <person name="Crous P."/>
            <person name="Grigoriev I."/>
        </authorList>
    </citation>
    <scope>NUCLEOTIDE SEQUENCE</scope>
    <source>
        <strain evidence="1">CBS 109.77</strain>
    </source>
</reference>
<evidence type="ECO:0000313" key="1">
    <source>
        <dbReference type="EMBL" id="KAF2788659.1"/>
    </source>
</evidence>
<keyword evidence="2" id="KW-1185">Reference proteome</keyword>